<feature type="transmembrane region" description="Helical" evidence="1">
    <location>
        <begin position="440"/>
        <end position="461"/>
    </location>
</feature>
<evidence type="ECO:0008006" key="4">
    <source>
        <dbReference type="Google" id="ProtNLM"/>
    </source>
</evidence>
<accession>A0A511BPL0</accession>
<comment type="caution">
    <text evidence="2">The sequence shown here is derived from an EMBL/GenBank/DDBJ whole genome shotgun (WGS) entry which is preliminary data.</text>
</comment>
<gene>
    <name evidence="2" type="ORF">SSA02_14240</name>
</gene>
<keyword evidence="1" id="KW-0812">Transmembrane</keyword>
<proteinExistence type="predicted"/>
<keyword evidence="1" id="KW-1133">Transmembrane helix</keyword>
<evidence type="ECO:0000256" key="1">
    <source>
        <dbReference type="SAM" id="Phobius"/>
    </source>
</evidence>
<dbReference type="AlphaFoldDB" id="A0A511BPL0"/>
<feature type="transmembrane region" description="Helical" evidence="1">
    <location>
        <begin position="413"/>
        <end position="434"/>
    </location>
</feature>
<sequence>MTEGVQMRARWWPLPSDLPAPPFQPGWIGFSLRTWAAVCLALATAFWSQLDSPAGAAVTVMIIAQPLRGQALSKAMYRLIGTALGVAVSIVLIATFSQDRGMLLGGCALWLAGCTYVGTLERHFRSYGALLAGYTVGLVAINVIDTPQTVFDVALSRASCVAIGIASVALVNMLTGSPRAWQKLADNLEAKAGKVRQLGRKAMEGAAIADAMETTALASEVLSLSAQISYARTEIDRSTRRMAGARLAIIGMLTVLGASRSLAHILRNKAVSGLARRHVLAWHEKRDEGFDRFETVRSVLERMREEDPAYRLTPVDAHYLERAAVMLSNRLHISTGTRTLQHATPAGKALRLARIAQHPDHVAAFVNAMRVLIGFSITAGLCIACGLPASMTALSQAALILTLASTSADTSQFGMGAILGLSLAVGVAIGMNYWVLPYVAAFGALSLVFLPHTVFACLMLMNARTSAMGFNYGAFFPVILGLGNHHEYDPSAFISRNLFYLLSGVVSFVILVLLFPPTPAHRRFRIAAAIGRDFERQMEGKGLPAGATLLTRKYDRLTQLLDWTNRLRSGRPVNRHVFDRLVMLEDLTSTLARLHHYLDQARDCPELASLSDQASRVMKTASLDALQETLARFASRFLARADEAPPQACAVAVLCAGSLEAVRETLGENRSTLRHFGLARPRWANRAGRETQG</sequence>
<keyword evidence="1" id="KW-0472">Membrane</keyword>
<keyword evidence="3" id="KW-1185">Reference proteome</keyword>
<dbReference type="Pfam" id="PF04632">
    <property type="entry name" value="FUSC"/>
    <property type="match status" value="1"/>
</dbReference>
<feature type="transmembrane region" description="Helical" evidence="1">
    <location>
        <begin position="156"/>
        <end position="174"/>
    </location>
</feature>
<feature type="transmembrane region" description="Helical" evidence="1">
    <location>
        <begin position="127"/>
        <end position="144"/>
    </location>
</feature>
<feature type="transmembrane region" description="Helical" evidence="1">
    <location>
        <begin position="371"/>
        <end position="401"/>
    </location>
</feature>
<protein>
    <recommendedName>
        <fullName evidence="4">Fusaric acid resistance protein</fullName>
    </recommendedName>
</protein>
<dbReference type="InterPro" id="IPR006726">
    <property type="entry name" value="PHBA_efflux_AaeB/fusaric-R"/>
</dbReference>
<dbReference type="GO" id="GO:0005886">
    <property type="term" value="C:plasma membrane"/>
    <property type="evidence" value="ECO:0007669"/>
    <property type="project" value="InterPro"/>
</dbReference>
<feature type="transmembrane region" description="Helical" evidence="1">
    <location>
        <begin position="75"/>
        <end position="96"/>
    </location>
</feature>
<feature type="transmembrane region" description="Helical" evidence="1">
    <location>
        <begin position="498"/>
        <end position="515"/>
    </location>
</feature>
<reference evidence="2 3" key="1">
    <citation type="submission" date="2019-07" db="EMBL/GenBank/DDBJ databases">
        <title>Whole genome shotgun sequence of Swaminathania salitolerans NBRC 104436.</title>
        <authorList>
            <person name="Hosoyama A."/>
            <person name="Uohara A."/>
            <person name="Ohji S."/>
            <person name="Ichikawa N."/>
        </authorList>
    </citation>
    <scope>NUCLEOTIDE SEQUENCE [LARGE SCALE GENOMIC DNA]</scope>
    <source>
        <strain evidence="2 3">NBRC 104436</strain>
    </source>
</reference>
<name>A0A511BPL0_9PROT</name>
<organism evidence="2 3">
    <name type="scientific">Swaminathania salitolerans</name>
    <dbReference type="NCBI Taxonomy" id="182838"/>
    <lineage>
        <taxon>Bacteria</taxon>
        <taxon>Pseudomonadati</taxon>
        <taxon>Pseudomonadota</taxon>
        <taxon>Alphaproteobacteria</taxon>
        <taxon>Acetobacterales</taxon>
        <taxon>Acetobacteraceae</taxon>
        <taxon>Swaminathania</taxon>
    </lineage>
</organism>
<evidence type="ECO:0000313" key="2">
    <source>
        <dbReference type="EMBL" id="GEL02261.1"/>
    </source>
</evidence>
<evidence type="ECO:0000313" key="3">
    <source>
        <dbReference type="Proteomes" id="UP000321405"/>
    </source>
</evidence>
<dbReference type="GO" id="GO:0022857">
    <property type="term" value="F:transmembrane transporter activity"/>
    <property type="evidence" value="ECO:0007669"/>
    <property type="project" value="InterPro"/>
</dbReference>
<feature type="transmembrane region" description="Helical" evidence="1">
    <location>
        <begin position="102"/>
        <end position="120"/>
    </location>
</feature>
<dbReference type="EMBL" id="BJVC01000002">
    <property type="protein sequence ID" value="GEL02261.1"/>
    <property type="molecule type" value="Genomic_DNA"/>
</dbReference>
<dbReference type="Proteomes" id="UP000321405">
    <property type="component" value="Unassembled WGS sequence"/>
</dbReference>